<organism evidence="2">
    <name type="scientific">Ixodes ricinus</name>
    <name type="common">Common tick</name>
    <name type="synonym">Acarus ricinus</name>
    <dbReference type="NCBI Taxonomy" id="34613"/>
    <lineage>
        <taxon>Eukaryota</taxon>
        <taxon>Metazoa</taxon>
        <taxon>Ecdysozoa</taxon>
        <taxon>Arthropoda</taxon>
        <taxon>Chelicerata</taxon>
        <taxon>Arachnida</taxon>
        <taxon>Acari</taxon>
        <taxon>Parasitiformes</taxon>
        <taxon>Ixodida</taxon>
        <taxon>Ixodoidea</taxon>
        <taxon>Ixodidae</taxon>
        <taxon>Ixodinae</taxon>
        <taxon>Ixodes</taxon>
    </lineage>
</organism>
<evidence type="ECO:0000313" key="2">
    <source>
        <dbReference type="EMBL" id="JAA69029.1"/>
    </source>
</evidence>
<dbReference type="AlphaFoldDB" id="A0A0K8REV5"/>
<evidence type="ECO:0000256" key="1">
    <source>
        <dbReference type="SAM" id="MobiDB-lite"/>
    </source>
</evidence>
<feature type="region of interest" description="Disordered" evidence="1">
    <location>
        <begin position="38"/>
        <end position="83"/>
    </location>
</feature>
<reference evidence="2" key="1">
    <citation type="submission" date="2012-12" db="EMBL/GenBank/DDBJ databases">
        <title>Identification and characterization of a phenylalanine ammonia-lyase gene family in Isatis indigotica Fort.</title>
        <authorList>
            <person name="Liu Q."/>
            <person name="Chen J."/>
            <person name="Zhou X."/>
            <person name="Di P."/>
            <person name="Xiao Y."/>
            <person name="Xuan H."/>
            <person name="Zhang L."/>
            <person name="Chen W."/>
        </authorList>
    </citation>
    <scope>NUCLEOTIDE SEQUENCE</scope>
    <source>
        <tissue evidence="2">Salivary gland</tissue>
    </source>
</reference>
<name>A0A0K8REV5_IXORI</name>
<accession>A0A0K8REV5</accession>
<protein>
    <submittedName>
        <fullName evidence="2">Putative chaperonin subunit</fullName>
    </submittedName>
</protein>
<sequence>MSSLFPLPLSSGVSSLVMTTSPTWPRSPIWTSSSFTKFASSPRHARPRHSRLSSQRRLRRFGSQTDGPASDCCHPTHAPPLPSRFRTHHVVLRAVPTQRTSGG</sequence>
<proteinExistence type="evidence at transcript level"/>
<dbReference type="EMBL" id="GADI01004779">
    <property type="protein sequence ID" value="JAA69029.1"/>
    <property type="molecule type" value="mRNA"/>
</dbReference>
<feature type="compositionally biased region" description="Basic residues" evidence="1">
    <location>
        <begin position="43"/>
        <end position="60"/>
    </location>
</feature>